<dbReference type="RefSeq" id="WP_039104007.1">
    <property type="nucleotide sequence ID" value="NZ_CALYQC010000067.1"/>
</dbReference>
<accession>A0A0A7RZ49</accession>
<protein>
    <submittedName>
        <fullName evidence="1">Uncharacterized protein</fullName>
    </submittedName>
</protein>
<dbReference type="AlphaFoldDB" id="A0A0A7RZ49"/>
<proteinExistence type="predicted"/>
<organism evidence="1 2">
    <name type="scientific">Frischella perrara</name>
    <dbReference type="NCBI Taxonomy" id="1267021"/>
    <lineage>
        <taxon>Bacteria</taxon>
        <taxon>Pseudomonadati</taxon>
        <taxon>Pseudomonadota</taxon>
        <taxon>Gammaproteobacteria</taxon>
        <taxon>Orbales</taxon>
        <taxon>Orbaceae</taxon>
        <taxon>Frischella</taxon>
    </lineage>
</organism>
<evidence type="ECO:0000313" key="2">
    <source>
        <dbReference type="Proteomes" id="UP000030901"/>
    </source>
</evidence>
<sequence>MPLITQIEFEPINNTTLLKYLQRQELLLEKLDKENLQNKAIELLKTWGICNSYSSRCGFKNVSLMFNELYPKKSFTFVENEMNFIDKCMLEAKNSNQKSLREQQKIAEYYYKGIDIVADGKDWSQRLTLCEIAEVVKQSKSTIHRKLHAFNSYIVNQLSYFDNLIN</sequence>
<dbReference type="EMBL" id="CP009056">
    <property type="protein sequence ID" value="AJA44503.1"/>
    <property type="molecule type" value="Genomic_DNA"/>
</dbReference>
<dbReference type="OrthoDB" id="7058832at2"/>
<gene>
    <name evidence="1" type="ORF">FPB0191_00673</name>
</gene>
<dbReference type="HOGENOM" id="CLU_1600317_0_0_6"/>
<dbReference type="KEGG" id="fpp:FPB0191_00673"/>
<reference evidence="1 2" key="1">
    <citation type="journal article" date="2014" name="Appl. Environ. Microbiol.">
        <title>Gut symbionts from distinct hosts exhibit genotoxic activity via divergent colibactin biosynthetic pathways.</title>
        <authorList>
            <person name="Engel P."/>
            <person name="Vizcaino M.I."/>
            <person name="Crawford J.M."/>
        </authorList>
    </citation>
    <scope>NUCLEOTIDE SEQUENCE [LARGE SCALE GENOMIC DNA]</scope>
    <source>
        <strain evidence="1 2">PEB0191</strain>
    </source>
</reference>
<dbReference type="Proteomes" id="UP000030901">
    <property type="component" value="Chromosome"/>
</dbReference>
<name>A0A0A7RZ49_FRIPE</name>
<keyword evidence="2" id="KW-1185">Reference proteome</keyword>
<evidence type="ECO:0000313" key="1">
    <source>
        <dbReference type="EMBL" id="AJA44503.1"/>
    </source>
</evidence>